<dbReference type="RefSeq" id="WP_203663195.1">
    <property type="nucleotide sequence ID" value="NZ_BAAAZM010000001.1"/>
</dbReference>
<sequence length="319" mass="34599">MVWTEHEVPDQSGRTVLVTGANSGLGFETARVFARHHAQVVLACRDVRKADDARERIRAETPTASVRTLELDLSSQASVRRAAEQVGRDHAQVDLLINNAGALIRRHEITEDGFEKTFATNHLGAFAFTGLILERLLSTPASRVVTVSSVGHKRGVMNFDDPHFGAGYRRNDAYFQSKLANLLFTYELHRRLAAAGASTIAVAAHPGNARTAFGSDQLPIRIVTNPRLRLLTSWLLQDPTTAALSTVRAAVDPAATGGEYFGPDGRNEWTGHPVPVPSSARSHDTDAQRRLWDLSEQLTGVRYPVPLGTPGTTATPAAS</sequence>
<dbReference type="Proteomes" id="UP000612808">
    <property type="component" value="Unassembled WGS sequence"/>
</dbReference>
<protein>
    <submittedName>
        <fullName evidence="3">Short-chain dehydrogenase</fullName>
    </submittedName>
</protein>
<dbReference type="NCBIfam" id="NF004846">
    <property type="entry name" value="PRK06197.1"/>
    <property type="match status" value="1"/>
</dbReference>
<dbReference type="GO" id="GO:0016491">
    <property type="term" value="F:oxidoreductase activity"/>
    <property type="evidence" value="ECO:0007669"/>
    <property type="project" value="UniProtKB-KW"/>
</dbReference>
<proteinExistence type="predicted"/>
<feature type="region of interest" description="Disordered" evidence="2">
    <location>
        <begin position="258"/>
        <end position="287"/>
    </location>
</feature>
<dbReference type="PANTHER" id="PTHR43157">
    <property type="entry name" value="PHOSPHATIDYLINOSITOL-GLYCAN BIOSYNTHESIS CLASS F PROTEIN-RELATED"/>
    <property type="match status" value="1"/>
</dbReference>
<evidence type="ECO:0000256" key="2">
    <source>
        <dbReference type="SAM" id="MobiDB-lite"/>
    </source>
</evidence>
<reference evidence="3" key="1">
    <citation type="submission" date="2021-01" db="EMBL/GenBank/DDBJ databases">
        <title>Whole genome shotgun sequence of Actinocatenispora rupis NBRC 107355.</title>
        <authorList>
            <person name="Komaki H."/>
            <person name="Tamura T."/>
        </authorList>
    </citation>
    <scope>NUCLEOTIDE SEQUENCE</scope>
    <source>
        <strain evidence="3">NBRC 107355</strain>
    </source>
</reference>
<evidence type="ECO:0000313" key="3">
    <source>
        <dbReference type="EMBL" id="GID15064.1"/>
    </source>
</evidence>
<evidence type="ECO:0000256" key="1">
    <source>
        <dbReference type="ARBA" id="ARBA00023002"/>
    </source>
</evidence>
<dbReference type="EMBL" id="BOMB01000038">
    <property type="protein sequence ID" value="GID15064.1"/>
    <property type="molecule type" value="Genomic_DNA"/>
</dbReference>
<dbReference type="SUPFAM" id="SSF51735">
    <property type="entry name" value="NAD(P)-binding Rossmann-fold domains"/>
    <property type="match status" value="1"/>
</dbReference>
<dbReference type="CDD" id="cd05327">
    <property type="entry name" value="retinol-DH_like_SDR_c_like"/>
    <property type="match status" value="1"/>
</dbReference>
<dbReference type="PRINTS" id="PR00081">
    <property type="entry name" value="GDHRDH"/>
</dbReference>
<accession>A0A8J3ND74</accession>
<keyword evidence="4" id="KW-1185">Reference proteome</keyword>
<gene>
    <name evidence="3" type="ORF">Aru02nite_59530</name>
</gene>
<keyword evidence="1" id="KW-0560">Oxidoreductase</keyword>
<dbReference type="InterPro" id="IPR002347">
    <property type="entry name" value="SDR_fam"/>
</dbReference>
<dbReference type="InterPro" id="IPR036291">
    <property type="entry name" value="NAD(P)-bd_dom_sf"/>
</dbReference>
<dbReference type="Pfam" id="PF00106">
    <property type="entry name" value="adh_short"/>
    <property type="match status" value="1"/>
</dbReference>
<evidence type="ECO:0000313" key="4">
    <source>
        <dbReference type="Proteomes" id="UP000612808"/>
    </source>
</evidence>
<dbReference type="PANTHER" id="PTHR43157:SF31">
    <property type="entry name" value="PHOSPHATIDYLINOSITOL-GLYCAN BIOSYNTHESIS CLASS F PROTEIN"/>
    <property type="match status" value="1"/>
</dbReference>
<name>A0A8J3ND74_9ACTN</name>
<dbReference type="AlphaFoldDB" id="A0A8J3ND74"/>
<dbReference type="Gene3D" id="3.40.50.720">
    <property type="entry name" value="NAD(P)-binding Rossmann-like Domain"/>
    <property type="match status" value="1"/>
</dbReference>
<comment type="caution">
    <text evidence="3">The sequence shown here is derived from an EMBL/GenBank/DDBJ whole genome shotgun (WGS) entry which is preliminary data.</text>
</comment>
<organism evidence="3 4">
    <name type="scientific">Actinocatenispora rupis</name>
    <dbReference type="NCBI Taxonomy" id="519421"/>
    <lineage>
        <taxon>Bacteria</taxon>
        <taxon>Bacillati</taxon>
        <taxon>Actinomycetota</taxon>
        <taxon>Actinomycetes</taxon>
        <taxon>Micromonosporales</taxon>
        <taxon>Micromonosporaceae</taxon>
        <taxon>Actinocatenispora</taxon>
    </lineage>
</organism>